<feature type="transmembrane region" description="Helical" evidence="7">
    <location>
        <begin position="130"/>
        <end position="150"/>
    </location>
</feature>
<dbReference type="STRING" id="45351.A7T5X2"/>
<dbReference type="EMBL" id="DS471330">
    <property type="protein sequence ID" value="EDO28638.1"/>
    <property type="molecule type" value="Genomic_DNA"/>
</dbReference>
<comment type="subcellular location">
    <subcellularLocation>
        <location evidence="1">Membrane</location>
        <topology evidence="1">Multi-pass membrane protein</topology>
    </subcellularLocation>
</comment>
<gene>
    <name evidence="8" type="ORF">NEMVEDRAFT_v1g147188</name>
</gene>
<dbReference type="GO" id="GO:0016020">
    <property type="term" value="C:membrane"/>
    <property type="evidence" value="ECO:0007669"/>
    <property type="project" value="UniProtKB-SubCell"/>
</dbReference>
<dbReference type="InParanoid" id="A7T5X2"/>
<evidence type="ECO:0000256" key="7">
    <source>
        <dbReference type="SAM" id="Phobius"/>
    </source>
</evidence>
<dbReference type="PANTHER" id="PTHR46022">
    <property type="entry name" value="PROTEIN PATCHED"/>
    <property type="match status" value="1"/>
</dbReference>
<keyword evidence="9" id="KW-1185">Reference proteome</keyword>
<evidence type="ECO:0000256" key="2">
    <source>
        <dbReference type="ARBA" id="ARBA00005585"/>
    </source>
</evidence>
<evidence type="ECO:0000256" key="6">
    <source>
        <dbReference type="ARBA" id="ARBA00023180"/>
    </source>
</evidence>
<feature type="transmembrane region" description="Helical" evidence="7">
    <location>
        <begin position="156"/>
        <end position="174"/>
    </location>
</feature>
<comment type="similarity">
    <text evidence="2">Belongs to the patched family.</text>
</comment>
<dbReference type="eggNOG" id="KOG1935">
    <property type="taxonomic scope" value="Eukaryota"/>
</dbReference>
<keyword evidence="5 7" id="KW-0472">Membrane</keyword>
<evidence type="ECO:0000256" key="5">
    <source>
        <dbReference type="ARBA" id="ARBA00023136"/>
    </source>
</evidence>
<sequence>MPINRTQVRSIRLVDESGIIRPASFYNYLTAWMNVDTMGYTASQAFIKPEAVNWYNLRDVREQHSMRTKPITFAQLPFDLFHLKTTEDIVQTIKEVRKICDEFQAAGLPSYPSGIPFTFWEQYIMLRQHLMVAIIIVLGITFIVIAGFLWSVWTAIIIDLTLVMITVQLFGFMGL</sequence>
<dbReference type="HOGENOM" id="CLU_1536331_0_0_1"/>
<proteinExistence type="inferred from homology"/>
<protein>
    <submittedName>
        <fullName evidence="8">Uncharacterized protein</fullName>
    </submittedName>
</protein>
<keyword evidence="4 7" id="KW-1133">Transmembrane helix</keyword>
<feature type="non-terminal residue" evidence="8">
    <location>
        <position position="175"/>
    </location>
</feature>
<dbReference type="AlphaFoldDB" id="A7T5X2"/>
<dbReference type="PANTHER" id="PTHR46022:SF1">
    <property type="entry name" value="PROTEIN PATCHED"/>
    <property type="match status" value="1"/>
</dbReference>
<accession>A7T5X2</accession>
<dbReference type="PhylomeDB" id="A7T5X2"/>
<evidence type="ECO:0000256" key="3">
    <source>
        <dbReference type="ARBA" id="ARBA00022692"/>
    </source>
</evidence>
<dbReference type="OMA" id="FTAHEKV"/>
<evidence type="ECO:0000256" key="4">
    <source>
        <dbReference type="ARBA" id="ARBA00022989"/>
    </source>
</evidence>
<organism evidence="8 9">
    <name type="scientific">Nematostella vectensis</name>
    <name type="common">Starlet sea anemone</name>
    <dbReference type="NCBI Taxonomy" id="45351"/>
    <lineage>
        <taxon>Eukaryota</taxon>
        <taxon>Metazoa</taxon>
        <taxon>Cnidaria</taxon>
        <taxon>Anthozoa</taxon>
        <taxon>Hexacorallia</taxon>
        <taxon>Actiniaria</taxon>
        <taxon>Edwardsiidae</taxon>
        <taxon>Nematostella</taxon>
    </lineage>
</organism>
<evidence type="ECO:0000313" key="9">
    <source>
        <dbReference type="Proteomes" id="UP000001593"/>
    </source>
</evidence>
<keyword evidence="3 7" id="KW-0812">Transmembrane</keyword>
<evidence type="ECO:0000256" key="1">
    <source>
        <dbReference type="ARBA" id="ARBA00004141"/>
    </source>
</evidence>
<dbReference type="Proteomes" id="UP000001593">
    <property type="component" value="Unassembled WGS sequence"/>
</dbReference>
<keyword evidence="6" id="KW-0325">Glycoprotein</keyword>
<dbReference type="SUPFAM" id="SSF82866">
    <property type="entry name" value="Multidrug efflux transporter AcrB transmembrane domain"/>
    <property type="match status" value="1"/>
</dbReference>
<evidence type="ECO:0000313" key="8">
    <source>
        <dbReference type="EMBL" id="EDO28638.1"/>
    </source>
</evidence>
<reference evidence="8 9" key="1">
    <citation type="journal article" date="2007" name="Science">
        <title>Sea anemone genome reveals ancestral eumetazoan gene repertoire and genomic organization.</title>
        <authorList>
            <person name="Putnam N.H."/>
            <person name="Srivastava M."/>
            <person name="Hellsten U."/>
            <person name="Dirks B."/>
            <person name="Chapman J."/>
            <person name="Salamov A."/>
            <person name="Terry A."/>
            <person name="Shapiro H."/>
            <person name="Lindquist E."/>
            <person name="Kapitonov V.V."/>
            <person name="Jurka J."/>
            <person name="Genikhovich G."/>
            <person name="Grigoriev I.V."/>
            <person name="Lucas S.M."/>
            <person name="Steele R.E."/>
            <person name="Finnerty J.R."/>
            <person name="Technau U."/>
            <person name="Martindale M.Q."/>
            <person name="Rokhsar D.S."/>
        </authorList>
    </citation>
    <scope>NUCLEOTIDE SEQUENCE [LARGE SCALE GENOMIC DNA]</scope>
    <source>
        <strain evidence="9">CH2 X CH6</strain>
    </source>
</reference>
<name>A7T5X2_NEMVE</name>